<name>A0A8C4MIN4_EQUAS</name>
<dbReference type="CDD" id="cd04450">
    <property type="entry name" value="DEP_RGS7-like"/>
    <property type="match status" value="1"/>
</dbReference>
<dbReference type="Gene3D" id="1.10.1240.60">
    <property type="match status" value="1"/>
</dbReference>
<evidence type="ECO:0000313" key="5">
    <source>
        <dbReference type="Ensembl" id="ENSEASP00005026617.1"/>
    </source>
</evidence>
<dbReference type="SUPFAM" id="SSF46785">
    <property type="entry name" value="Winged helix' DNA-binding domain"/>
    <property type="match status" value="1"/>
</dbReference>
<protein>
    <submittedName>
        <fullName evidence="5">Regulator of G protein signaling 11</fullName>
    </submittedName>
</protein>
<dbReference type="InterPro" id="IPR047016">
    <property type="entry name" value="RGS6/7/9/11"/>
</dbReference>
<dbReference type="GO" id="GO:0043005">
    <property type="term" value="C:neuron projection"/>
    <property type="evidence" value="ECO:0007669"/>
    <property type="project" value="TreeGrafter"/>
</dbReference>
<dbReference type="Pfam" id="PF00610">
    <property type="entry name" value="DEP"/>
    <property type="match status" value="1"/>
</dbReference>
<dbReference type="GO" id="GO:0005096">
    <property type="term" value="F:GTPase activator activity"/>
    <property type="evidence" value="ECO:0007669"/>
    <property type="project" value="TreeGrafter"/>
</dbReference>
<evidence type="ECO:0000259" key="4">
    <source>
        <dbReference type="PROSITE" id="PS50186"/>
    </source>
</evidence>
<proteinExistence type="predicted"/>
<dbReference type="InterPro" id="IPR036305">
    <property type="entry name" value="RGS_sf"/>
</dbReference>
<dbReference type="CDD" id="cd00068">
    <property type="entry name" value="GGL"/>
    <property type="match status" value="1"/>
</dbReference>
<sequence>MERVVVSMQDPDQGVKMRSQRLLITVIPHAVAGSDIVEWLIQKYCISEEEALHLGTLLVRHGYLYPLRDPLSLLLQPDDTPYRFQTPYFWTSTQWPAAELDYAIYLAKKNIRKQGALVDHEKEHYNQLHRKISHTWDLVVMQAREQLRAAKQRRKGDRLVIACQEQTFWLVHRPPPGVPSVLEQGPERGSCTARRVQMIEYCRKALGRTRVKSSVCLEAYLKFSSQHGPHDPIMSGCLPSNPWIADSDTYWVVNAPSVAAPTKLRVDRWGFSFRELLEDPVGRAHFMEFLRKEFSGEKLEALLKVPGRNTPDPVPTSPFLAPGAARWVNIDSHTMERTLEGLRRPHRYVLDDAQLHIYMLMKKDSYPRFLKSDMYRGLLAEAVVPPETKRRVFPFMRKPRRSSPSPALLASKEPAAAAGGPRGGDGEA</sequence>
<dbReference type="Gene3D" id="1.10.167.10">
    <property type="entry name" value="Regulator of G-protein Signalling 4, domain 2"/>
    <property type="match status" value="2"/>
</dbReference>
<dbReference type="Pfam" id="PF00615">
    <property type="entry name" value="RGS"/>
    <property type="match status" value="1"/>
</dbReference>
<dbReference type="PANTHER" id="PTHR45746">
    <property type="entry name" value="LP21163P"/>
    <property type="match status" value="1"/>
</dbReference>
<dbReference type="InterPro" id="IPR047017">
    <property type="entry name" value="RGS6/7/9/11_DHEX_sf"/>
</dbReference>
<dbReference type="PANTHER" id="PTHR45746:SF3">
    <property type="entry name" value="REGULATOR OF G-PROTEIN SIGNALING 11"/>
    <property type="match status" value="1"/>
</dbReference>
<dbReference type="Gene3D" id="1.10.10.10">
    <property type="entry name" value="Winged helix-like DNA-binding domain superfamily/Winged helix DNA-binding domain"/>
    <property type="match status" value="1"/>
</dbReference>
<reference evidence="5" key="1">
    <citation type="submission" date="2023-03" db="UniProtKB">
        <authorList>
            <consortium name="Ensembl"/>
        </authorList>
    </citation>
    <scope>IDENTIFICATION</scope>
</reference>
<dbReference type="GO" id="GO:0008277">
    <property type="term" value="P:regulation of G protein-coupled receptor signaling pathway"/>
    <property type="evidence" value="ECO:0007669"/>
    <property type="project" value="InterPro"/>
</dbReference>
<accession>A0A8C4MIN4</accession>
<dbReference type="SMART" id="SM00224">
    <property type="entry name" value="GGL"/>
    <property type="match status" value="1"/>
</dbReference>
<gene>
    <name evidence="5" type="primary">RGS11</name>
</gene>
<dbReference type="InterPro" id="IPR044926">
    <property type="entry name" value="RGS_subdomain_2"/>
</dbReference>
<evidence type="ECO:0000256" key="1">
    <source>
        <dbReference type="ARBA" id="ARBA00022700"/>
    </source>
</evidence>
<dbReference type="Ensembl" id="ENSEAST00005028897.1">
    <property type="protein sequence ID" value="ENSEASP00005026617.1"/>
    <property type="gene ID" value="ENSEASG00005017970.1"/>
</dbReference>
<dbReference type="GO" id="GO:0005886">
    <property type="term" value="C:plasma membrane"/>
    <property type="evidence" value="ECO:0007669"/>
    <property type="project" value="TreeGrafter"/>
</dbReference>
<dbReference type="SMART" id="SM00315">
    <property type="entry name" value="RGS"/>
    <property type="match status" value="1"/>
</dbReference>
<dbReference type="GO" id="GO:0009968">
    <property type="term" value="P:negative regulation of signal transduction"/>
    <property type="evidence" value="ECO:0007669"/>
    <property type="project" value="UniProtKB-KW"/>
</dbReference>
<feature type="domain" description="DEP" evidence="4">
    <location>
        <begin position="11"/>
        <end position="86"/>
    </location>
</feature>
<dbReference type="AlphaFoldDB" id="A0A8C4MIN4"/>
<dbReference type="SMART" id="SM00049">
    <property type="entry name" value="DEP"/>
    <property type="match status" value="1"/>
</dbReference>
<dbReference type="InterPro" id="IPR015898">
    <property type="entry name" value="G-protein_gamma-like_dom"/>
</dbReference>
<evidence type="ECO:0000259" key="3">
    <source>
        <dbReference type="PROSITE" id="PS50132"/>
    </source>
</evidence>
<dbReference type="InterPro" id="IPR016137">
    <property type="entry name" value="RGS"/>
</dbReference>
<evidence type="ECO:0000256" key="2">
    <source>
        <dbReference type="SAM" id="MobiDB-lite"/>
    </source>
</evidence>
<dbReference type="GO" id="GO:0005737">
    <property type="term" value="C:cytoplasm"/>
    <property type="evidence" value="ECO:0007669"/>
    <property type="project" value="TreeGrafter"/>
</dbReference>
<dbReference type="Pfam" id="PF00631">
    <property type="entry name" value="G-gamma"/>
    <property type="match status" value="1"/>
</dbReference>
<dbReference type="InterPro" id="IPR040759">
    <property type="entry name" value="RGS_DHEX"/>
</dbReference>
<feature type="region of interest" description="Disordered" evidence="2">
    <location>
        <begin position="395"/>
        <end position="428"/>
    </location>
</feature>
<dbReference type="SUPFAM" id="SSF48670">
    <property type="entry name" value="Transducin (heterotrimeric G protein), gamma chain"/>
    <property type="match status" value="1"/>
</dbReference>
<keyword evidence="1" id="KW-0734">Signal transduction inhibitor</keyword>
<dbReference type="GO" id="GO:0007186">
    <property type="term" value="P:G protein-coupled receptor signaling pathway"/>
    <property type="evidence" value="ECO:0007669"/>
    <property type="project" value="InterPro"/>
</dbReference>
<dbReference type="SMART" id="SM01224">
    <property type="entry name" value="G_gamma"/>
    <property type="match status" value="1"/>
</dbReference>
<dbReference type="SUPFAM" id="SSF48097">
    <property type="entry name" value="Regulator of G-protein signaling, RGS"/>
    <property type="match status" value="1"/>
</dbReference>
<dbReference type="InterPro" id="IPR000591">
    <property type="entry name" value="DEP_dom"/>
</dbReference>
<feature type="domain" description="RGS" evidence="3">
    <location>
        <begin position="272"/>
        <end position="379"/>
    </location>
</feature>
<dbReference type="Gene3D" id="4.10.260.10">
    <property type="entry name" value="Transducin (heterotrimeric G protein), gamma chain"/>
    <property type="match status" value="1"/>
</dbReference>
<dbReference type="PRINTS" id="PR01301">
    <property type="entry name" value="RGSPROTEIN"/>
</dbReference>
<dbReference type="PROSITE" id="PS50186">
    <property type="entry name" value="DEP"/>
    <property type="match status" value="1"/>
</dbReference>
<feature type="compositionally biased region" description="Low complexity" evidence="2">
    <location>
        <begin position="402"/>
        <end position="419"/>
    </location>
</feature>
<dbReference type="Pfam" id="PF18148">
    <property type="entry name" value="RGS_DHEX"/>
    <property type="match status" value="1"/>
</dbReference>
<dbReference type="InterPro" id="IPR036284">
    <property type="entry name" value="GGL_sf"/>
</dbReference>
<dbReference type="InterPro" id="IPR036390">
    <property type="entry name" value="WH_DNA-bd_sf"/>
</dbReference>
<dbReference type="InterPro" id="IPR036388">
    <property type="entry name" value="WH-like_DNA-bd_sf"/>
</dbReference>
<dbReference type="GO" id="GO:0035556">
    <property type="term" value="P:intracellular signal transduction"/>
    <property type="evidence" value="ECO:0007669"/>
    <property type="project" value="InterPro"/>
</dbReference>
<dbReference type="PROSITE" id="PS50132">
    <property type="entry name" value="RGS"/>
    <property type="match status" value="1"/>
</dbReference>
<organism evidence="5">
    <name type="scientific">Equus asinus asinus</name>
    <dbReference type="NCBI Taxonomy" id="83772"/>
    <lineage>
        <taxon>Eukaryota</taxon>
        <taxon>Metazoa</taxon>
        <taxon>Chordata</taxon>
        <taxon>Craniata</taxon>
        <taxon>Vertebrata</taxon>
        <taxon>Euteleostomi</taxon>
        <taxon>Mammalia</taxon>
        <taxon>Eutheria</taxon>
        <taxon>Laurasiatheria</taxon>
        <taxon>Perissodactyla</taxon>
        <taxon>Equidae</taxon>
        <taxon>Equus</taxon>
    </lineage>
</organism>